<dbReference type="OrthoDB" id="9978173at2759"/>
<dbReference type="Pfam" id="PF14388">
    <property type="entry name" value="DUF4419"/>
    <property type="match status" value="1"/>
</dbReference>
<dbReference type="PANTHER" id="PTHR31252">
    <property type="entry name" value="DUF4419 DOMAIN-CONTAINING PROTEIN"/>
    <property type="match status" value="1"/>
</dbReference>
<organism evidence="1 2">
    <name type="scientific">Melanomma pulvis-pyrius CBS 109.77</name>
    <dbReference type="NCBI Taxonomy" id="1314802"/>
    <lineage>
        <taxon>Eukaryota</taxon>
        <taxon>Fungi</taxon>
        <taxon>Dikarya</taxon>
        <taxon>Ascomycota</taxon>
        <taxon>Pezizomycotina</taxon>
        <taxon>Dothideomycetes</taxon>
        <taxon>Pleosporomycetidae</taxon>
        <taxon>Pleosporales</taxon>
        <taxon>Melanommataceae</taxon>
        <taxon>Melanomma</taxon>
    </lineage>
</organism>
<dbReference type="PANTHER" id="PTHR31252:SF11">
    <property type="entry name" value="DUF4419 DOMAIN-CONTAINING PROTEIN"/>
    <property type="match status" value="1"/>
</dbReference>
<evidence type="ECO:0000313" key="1">
    <source>
        <dbReference type="EMBL" id="KAF2798326.1"/>
    </source>
</evidence>
<sequence>MRTWQTDDSRPLPPVLHTSFSTLPENGECIVPYGNGFVHGAIRAFQQDLHLVLRPDDVWLSIATQFSFYVNAHAEELREFFVLDEGQEALGIHNPSSSPETLEVDWLAQHMADLIENKLVDPDDRDWLIPEFSTTTNNDRAVASMVMMSTMQKYFTFFASFGCGLPSVTLLGEKGDWQSILERLDRFETFGDEPKTWAKLLEPILKRFVATFDTPDDQQLKDFWLQICHLEGGNGSAGPDVFTGWITAFMYWTQEGKRNILSDWYGGGHSVVKLDGQAFPAIAKVDVPKGVVTVPVTLKDYNTGTLIETTVVAGSVGMSLTEEGTTVQPRSGWWMLEDKRERLLDCKDFEDEQGF</sequence>
<evidence type="ECO:0008006" key="3">
    <source>
        <dbReference type="Google" id="ProtNLM"/>
    </source>
</evidence>
<dbReference type="Proteomes" id="UP000799757">
    <property type="component" value="Unassembled WGS sequence"/>
</dbReference>
<reference evidence="1" key="1">
    <citation type="journal article" date="2020" name="Stud. Mycol.">
        <title>101 Dothideomycetes genomes: a test case for predicting lifestyles and emergence of pathogens.</title>
        <authorList>
            <person name="Haridas S."/>
            <person name="Albert R."/>
            <person name="Binder M."/>
            <person name="Bloem J."/>
            <person name="Labutti K."/>
            <person name="Salamov A."/>
            <person name="Andreopoulos B."/>
            <person name="Baker S."/>
            <person name="Barry K."/>
            <person name="Bills G."/>
            <person name="Bluhm B."/>
            <person name="Cannon C."/>
            <person name="Castanera R."/>
            <person name="Culley D."/>
            <person name="Daum C."/>
            <person name="Ezra D."/>
            <person name="Gonzalez J."/>
            <person name="Henrissat B."/>
            <person name="Kuo A."/>
            <person name="Liang C."/>
            <person name="Lipzen A."/>
            <person name="Lutzoni F."/>
            <person name="Magnuson J."/>
            <person name="Mondo S."/>
            <person name="Nolan M."/>
            <person name="Ohm R."/>
            <person name="Pangilinan J."/>
            <person name="Park H.-J."/>
            <person name="Ramirez L."/>
            <person name="Alfaro M."/>
            <person name="Sun H."/>
            <person name="Tritt A."/>
            <person name="Yoshinaga Y."/>
            <person name="Zwiers L.-H."/>
            <person name="Turgeon B."/>
            <person name="Goodwin S."/>
            <person name="Spatafora J."/>
            <person name="Crous P."/>
            <person name="Grigoriev I."/>
        </authorList>
    </citation>
    <scope>NUCLEOTIDE SEQUENCE</scope>
    <source>
        <strain evidence="1">CBS 109.77</strain>
    </source>
</reference>
<name>A0A6A6XP52_9PLEO</name>
<accession>A0A6A6XP52</accession>
<gene>
    <name evidence="1" type="ORF">K505DRAFT_346643</name>
</gene>
<evidence type="ECO:0000313" key="2">
    <source>
        <dbReference type="Proteomes" id="UP000799757"/>
    </source>
</evidence>
<keyword evidence="2" id="KW-1185">Reference proteome</keyword>
<proteinExistence type="predicted"/>
<dbReference type="EMBL" id="MU001786">
    <property type="protein sequence ID" value="KAF2798326.1"/>
    <property type="molecule type" value="Genomic_DNA"/>
</dbReference>
<protein>
    <recommendedName>
        <fullName evidence="3">DUF4419 domain-containing protein</fullName>
    </recommendedName>
</protein>
<dbReference type="AlphaFoldDB" id="A0A6A6XP52"/>
<dbReference type="InterPro" id="IPR025533">
    <property type="entry name" value="DUF4419"/>
</dbReference>